<proteinExistence type="inferred from homology"/>
<dbReference type="Proteomes" id="UP000515728">
    <property type="component" value="Chromosome"/>
</dbReference>
<keyword evidence="6" id="KW-1185">Reference proteome</keyword>
<dbReference type="PANTHER" id="PTHR12128">
    <property type="entry name" value="DIHYDRODIPICOLINATE SYNTHASE"/>
    <property type="match status" value="1"/>
</dbReference>
<accession>A0A7G7MBV6</accession>
<dbReference type="KEGG" id="ppel:H6H00_18660"/>
<organism evidence="5 6">
    <name type="scientific">Pseudonocardia petroleophila</name>
    <dbReference type="NCBI Taxonomy" id="37331"/>
    <lineage>
        <taxon>Bacteria</taxon>
        <taxon>Bacillati</taxon>
        <taxon>Actinomycetota</taxon>
        <taxon>Actinomycetes</taxon>
        <taxon>Pseudonocardiales</taxon>
        <taxon>Pseudonocardiaceae</taxon>
        <taxon>Pseudonocardia</taxon>
    </lineage>
</organism>
<dbReference type="GO" id="GO:0008840">
    <property type="term" value="F:4-hydroxy-tetrahydrodipicolinate synthase activity"/>
    <property type="evidence" value="ECO:0007669"/>
    <property type="project" value="TreeGrafter"/>
</dbReference>
<dbReference type="InterPro" id="IPR002220">
    <property type="entry name" value="DapA-like"/>
</dbReference>
<dbReference type="SMART" id="SM01130">
    <property type="entry name" value="DHDPS"/>
    <property type="match status" value="1"/>
</dbReference>
<evidence type="ECO:0000256" key="4">
    <source>
        <dbReference type="PIRSR" id="PIRSR001365-1"/>
    </source>
</evidence>
<feature type="active site" description="Proton donor/acceptor" evidence="4">
    <location>
        <position position="148"/>
    </location>
</feature>
<dbReference type="SUPFAM" id="SSF51569">
    <property type="entry name" value="Aldolase"/>
    <property type="match status" value="1"/>
</dbReference>
<dbReference type="EMBL" id="CP060131">
    <property type="protein sequence ID" value="QNG50267.1"/>
    <property type="molecule type" value="Genomic_DNA"/>
</dbReference>
<sequence length="325" mass="34774">MTRLTKDDITGLLAIMPTPAVPEAEDPAVADTVDHAETARAVEALISDGVHAVLTNGTFGECATLTWDEHRAFAGTVVETAASRVPVFVGATTLNTRDTIARARTLRDIGADGLLLGRPMWSACDEDATVGFYRAVAEAVPELAIIVYDNPEAFKGKIGPRTYARLAEIPQVVAAKYPGLAGSFLADLDALAGRVRLLPVERDWYYTWRWAPDQVRACWSGAASCGPGAGVALAAAIAAGDAEVARQISEEMRAAGRTFFPRGDFALFSTYNVQLEKIRINEAGYMVAGPARPPYARCPEDFAEGARESGRLLAALEARYRVTVG</sequence>
<dbReference type="PRINTS" id="PR00146">
    <property type="entry name" value="DHPICSNTHASE"/>
</dbReference>
<dbReference type="PIRSF" id="PIRSF001365">
    <property type="entry name" value="DHDPS"/>
    <property type="match status" value="1"/>
</dbReference>
<dbReference type="AlphaFoldDB" id="A0A7G7MBV6"/>
<dbReference type="RefSeq" id="WP_185717029.1">
    <property type="nucleotide sequence ID" value="NZ_BAAAWI010000001.1"/>
</dbReference>
<reference evidence="5 6" key="1">
    <citation type="submission" date="2020-08" db="EMBL/GenBank/DDBJ databases">
        <authorList>
            <person name="Mo P."/>
        </authorList>
    </citation>
    <scope>NUCLEOTIDE SEQUENCE [LARGE SCALE GENOMIC DNA]</scope>
    <source>
        <strain evidence="5 6">CGMCC 4.1532</strain>
    </source>
</reference>
<dbReference type="Pfam" id="PF00701">
    <property type="entry name" value="DHDPS"/>
    <property type="match status" value="1"/>
</dbReference>
<feature type="active site" description="Schiff-base intermediate with substrate" evidence="4">
    <location>
        <position position="176"/>
    </location>
</feature>
<gene>
    <name evidence="5" type="ORF">H6H00_18660</name>
</gene>
<evidence type="ECO:0000313" key="5">
    <source>
        <dbReference type="EMBL" id="QNG50267.1"/>
    </source>
</evidence>
<dbReference type="Gene3D" id="3.20.20.70">
    <property type="entry name" value="Aldolase class I"/>
    <property type="match status" value="1"/>
</dbReference>
<comment type="similarity">
    <text evidence="1 3">Belongs to the DapA family.</text>
</comment>
<protein>
    <submittedName>
        <fullName evidence="5">Dihydrodipicolinate synthase family protein</fullName>
    </submittedName>
</protein>
<name>A0A7G7MBV6_9PSEU</name>
<evidence type="ECO:0000256" key="2">
    <source>
        <dbReference type="ARBA" id="ARBA00023239"/>
    </source>
</evidence>
<evidence type="ECO:0000256" key="1">
    <source>
        <dbReference type="ARBA" id="ARBA00007592"/>
    </source>
</evidence>
<evidence type="ECO:0000313" key="6">
    <source>
        <dbReference type="Proteomes" id="UP000515728"/>
    </source>
</evidence>
<dbReference type="InterPro" id="IPR013785">
    <property type="entry name" value="Aldolase_TIM"/>
</dbReference>
<evidence type="ECO:0000256" key="3">
    <source>
        <dbReference type="PIRNR" id="PIRNR001365"/>
    </source>
</evidence>
<keyword evidence="2 3" id="KW-0456">Lyase</keyword>
<dbReference type="PANTHER" id="PTHR12128:SF66">
    <property type="entry name" value="4-HYDROXY-2-OXOGLUTARATE ALDOLASE, MITOCHONDRIAL"/>
    <property type="match status" value="1"/>
</dbReference>